<evidence type="ECO:0000313" key="2">
    <source>
        <dbReference type="Proteomes" id="UP000501237"/>
    </source>
</evidence>
<dbReference type="AlphaFoldDB" id="A0A679GLA7"/>
<dbReference type="Proteomes" id="UP000501237">
    <property type="component" value="Chromosome"/>
</dbReference>
<accession>A0A679GLA7</accession>
<dbReference type="RefSeq" id="WP_172433343.1">
    <property type="nucleotide sequence ID" value="NZ_AP022642.1"/>
</dbReference>
<proteinExistence type="predicted"/>
<dbReference type="EMBL" id="AP022642">
    <property type="protein sequence ID" value="BCA28349.1"/>
    <property type="molecule type" value="Genomic_DNA"/>
</dbReference>
<name>A0A679GLA7_9GAMM</name>
<evidence type="ECO:0000313" key="1">
    <source>
        <dbReference type="EMBL" id="BCA28349.1"/>
    </source>
</evidence>
<protein>
    <submittedName>
        <fullName evidence="1">Uncharacterized protein</fullName>
    </submittedName>
</protein>
<dbReference type="KEGG" id="poj:PtoMrB4_23260"/>
<dbReference type="GeneID" id="57397545"/>
<sequence>MLTPDQEDRLLVSLFATAEAMGHELTQAAALMMVDDLKGYPEPVLVDALQACRRELTGKLTLAAILQRAQAADGRPARDEAWSIALAASDEFESVMLTDEILAALQAARPSLEARDKVGARMSFLSAYDRLLEAARREGKPANWQLSIGYDPQRRAAAVEQAVLLQRLPAPVGQQLLADLREQGVPVSQDGAAIAGLLTGRTAAPSPEIRQRLIALKEGLEQQKRDRAAARRAELAHYGENLKARRVQLMAQAKGAKRD</sequence>
<organism evidence="1 2">
    <name type="scientific">Metapseudomonas otitidis</name>
    <dbReference type="NCBI Taxonomy" id="319939"/>
    <lineage>
        <taxon>Bacteria</taxon>
        <taxon>Pseudomonadati</taxon>
        <taxon>Pseudomonadota</taxon>
        <taxon>Gammaproteobacteria</taxon>
        <taxon>Pseudomonadales</taxon>
        <taxon>Pseudomonadaceae</taxon>
        <taxon>Metapseudomonas</taxon>
    </lineage>
</organism>
<gene>
    <name evidence="1" type="ORF">PtoMrB4_23260</name>
</gene>
<reference evidence="1 2" key="1">
    <citation type="journal article" date="2020" name="Microbiol. Resour. Announc.">
        <title>Complete genome sequence of Pseudomonas otitidis strain MrB4, isolated from Lake Biwa in Japan.</title>
        <authorList>
            <person name="Miyazaki K."/>
            <person name="Hase E."/>
            <person name="Maruya T."/>
        </authorList>
    </citation>
    <scope>NUCLEOTIDE SEQUENCE [LARGE SCALE GENOMIC DNA]</scope>
    <source>
        <strain evidence="1 2">MrB4</strain>
    </source>
</reference>